<dbReference type="InterPro" id="IPR032466">
    <property type="entry name" value="Metal_Hydrolase"/>
</dbReference>
<dbReference type="GO" id="GO:0016810">
    <property type="term" value="F:hydrolase activity, acting on carbon-nitrogen (but not peptide) bonds"/>
    <property type="evidence" value="ECO:0007669"/>
    <property type="project" value="InterPro"/>
</dbReference>
<dbReference type="EMBL" id="CP073355">
    <property type="protein sequence ID" value="URA10402.1"/>
    <property type="molecule type" value="Genomic_DNA"/>
</dbReference>
<dbReference type="PANTHER" id="PTHR43794:SF11">
    <property type="entry name" value="AMIDOHYDROLASE-RELATED DOMAIN-CONTAINING PROTEIN"/>
    <property type="match status" value="1"/>
</dbReference>
<evidence type="ECO:0000256" key="1">
    <source>
        <dbReference type="ARBA" id="ARBA00022801"/>
    </source>
</evidence>
<dbReference type="KEGG" id="taqu:KDW03_00945"/>
<reference evidence="3" key="2">
    <citation type="submission" date="2022-06" db="EMBL/GenBank/DDBJ databases">
        <title>Thermospira aquatica gen. nov., sp. nov.</title>
        <authorList>
            <person name="Ben Ali Gam Z."/>
            <person name="Labat M."/>
        </authorList>
    </citation>
    <scope>NUCLEOTIDE SEQUENCE</scope>
    <source>
        <strain evidence="3">F1F22</strain>
    </source>
</reference>
<dbReference type="InterPro" id="IPR011059">
    <property type="entry name" value="Metal-dep_hydrolase_composite"/>
</dbReference>
<organism evidence="3 4">
    <name type="scientific">Thermospira aquatica</name>
    <dbReference type="NCBI Taxonomy" id="2828656"/>
    <lineage>
        <taxon>Bacteria</taxon>
        <taxon>Pseudomonadati</taxon>
        <taxon>Spirochaetota</taxon>
        <taxon>Spirochaetia</taxon>
        <taxon>Brevinematales</taxon>
        <taxon>Thermospiraceae</taxon>
        <taxon>Thermospira</taxon>
    </lineage>
</organism>
<dbReference type="RefSeq" id="WP_271435532.1">
    <property type="nucleotide sequence ID" value="NZ_CP073355.1"/>
</dbReference>
<dbReference type="InterPro" id="IPR006680">
    <property type="entry name" value="Amidohydro-rel"/>
</dbReference>
<feature type="domain" description="Amidohydrolase-related" evidence="2">
    <location>
        <begin position="176"/>
        <end position="350"/>
    </location>
</feature>
<evidence type="ECO:0000313" key="4">
    <source>
        <dbReference type="Proteomes" id="UP001056539"/>
    </source>
</evidence>
<sequence length="418" mass="47485">MKYAIEGGTIVTPDFILHDVAVVVDTETKKIIHMGKERLPVDMVLRLGEEDIVFPGLINAHDHLLGTYYPRVGKGPYLNWYPWDNDLKSHPLYEERSRLSNKDLYILGAYRNLLSGVVSVSDHMPHAVNQDLIKNLPVFVLSQYSLEHECSSYDLRWGRGITVEHTEAKQKNIPFITHLEEGFDEEATLGVDILMEMGALDEYTVLIHGISLSDEDVQILARQKANLVWCPSSNYYMFQTTAPVKKLLEAGVTVTLGTDSPMSGGLHLLDEMQFASSLYEKLYGEKLDPAVLVRMVTVNAARVLRLFDQGQIAEGYRAQFTVIKASRTHNVYESLVHADLGDVRLVIRDGVPLYGERRFLDFFSAFKKHYQQVTILGQDRILVGRPIHFYQQICCKLGFQKKLPFFPITLVEEMSSCQ</sequence>
<gene>
    <name evidence="3" type="ORF">KDW03_00945</name>
</gene>
<dbReference type="Proteomes" id="UP001056539">
    <property type="component" value="Chromosome"/>
</dbReference>
<accession>A0AAX3BDJ2</accession>
<keyword evidence="4" id="KW-1185">Reference proteome</keyword>
<dbReference type="SUPFAM" id="SSF51338">
    <property type="entry name" value="Composite domain of metallo-dependent hydrolases"/>
    <property type="match status" value="1"/>
</dbReference>
<dbReference type="InterPro" id="IPR050287">
    <property type="entry name" value="MTA/SAH_deaminase"/>
</dbReference>
<evidence type="ECO:0000259" key="2">
    <source>
        <dbReference type="Pfam" id="PF01979"/>
    </source>
</evidence>
<keyword evidence="1" id="KW-0378">Hydrolase</keyword>
<dbReference type="Pfam" id="PF01979">
    <property type="entry name" value="Amidohydro_1"/>
    <property type="match status" value="1"/>
</dbReference>
<evidence type="ECO:0000313" key="3">
    <source>
        <dbReference type="EMBL" id="URA10402.1"/>
    </source>
</evidence>
<dbReference type="SUPFAM" id="SSF51556">
    <property type="entry name" value="Metallo-dependent hydrolases"/>
    <property type="match status" value="1"/>
</dbReference>
<name>A0AAX3BDJ2_9SPIR</name>
<protein>
    <submittedName>
        <fullName evidence="3">Amidohydrolase family protein</fullName>
    </submittedName>
</protein>
<proteinExistence type="predicted"/>
<dbReference type="PANTHER" id="PTHR43794">
    <property type="entry name" value="AMINOHYDROLASE SSNA-RELATED"/>
    <property type="match status" value="1"/>
</dbReference>
<dbReference type="AlphaFoldDB" id="A0AAX3BDJ2"/>
<reference evidence="3" key="1">
    <citation type="submission" date="2021-04" db="EMBL/GenBank/DDBJ databases">
        <authorList>
            <person name="Postec A."/>
        </authorList>
    </citation>
    <scope>NUCLEOTIDE SEQUENCE</scope>
    <source>
        <strain evidence="3">F1F22</strain>
    </source>
</reference>
<dbReference type="Gene3D" id="3.20.20.140">
    <property type="entry name" value="Metal-dependent hydrolases"/>
    <property type="match status" value="1"/>
</dbReference>